<keyword evidence="5 6" id="KW-0472">Membrane</keyword>
<dbReference type="GO" id="GO:0042497">
    <property type="term" value="F:triacyl lipopeptide binding"/>
    <property type="evidence" value="ECO:0007669"/>
    <property type="project" value="TreeGrafter"/>
</dbReference>
<evidence type="ECO:0000256" key="3">
    <source>
        <dbReference type="ARBA" id="ARBA00022729"/>
    </source>
</evidence>
<dbReference type="InterPro" id="IPR035897">
    <property type="entry name" value="Toll_tir_struct_dom_sf"/>
</dbReference>
<dbReference type="GO" id="GO:0002224">
    <property type="term" value="P:toll-like receptor signaling pathway"/>
    <property type="evidence" value="ECO:0007669"/>
    <property type="project" value="TreeGrafter"/>
</dbReference>
<gene>
    <name evidence="8" type="ORF">F2P81_006486</name>
</gene>
<keyword evidence="2 6" id="KW-0812">Transmembrane</keyword>
<dbReference type="GO" id="GO:0006954">
    <property type="term" value="P:inflammatory response"/>
    <property type="evidence" value="ECO:0007669"/>
    <property type="project" value="TreeGrafter"/>
</dbReference>
<accession>A0A6A4T8B5</accession>
<dbReference type="Pfam" id="PF13676">
    <property type="entry name" value="TIR_2"/>
    <property type="match status" value="2"/>
</dbReference>
<dbReference type="PANTHER" id="PTHR24365:SF541">
    <property type="entry name" value="PROTEIN TOLL-RELATED"/>
    <property type="match status" value="1"/>
</dbReference>
<feature type="domain" description="TIR" evidence="7">
    <location>
        <begin position="96"/>
        <end position="221"/>
    </location>
</feature>
<keyword evidence="3" id="KW-0732">Signal</keyword>
<dbReference type="GO" id="GO:0038023">
    <property type="term" value="F:signaling receptor activity"/>
    <property type="evidence" value="ECO:0007669"/>
    <property type="project" value="TreeGrafter"/>
</dbReference>
<evidence type="ECO:0000256" key="1">
    <source>
        <dbReference type="ARBA" id="ARBA00004370"/>
    </source>
</evidence>
<proteinExistence type="predicted"/>
<protein>
    <recommendedName>
        <fullName evidence="7">TIR domain-containing protein</fullName>
    </recommendedName>
</protein>
<evidence type="ECO:0000256" key="5">
    <source>
        <dbReference type="ARBA" id="ARBA00023136"/>
    </source>
</evidence>
<dbReference type="PANTHER" id="PTHR24365">
    <property type="entry name" value="TOLL-LIKE RECEPTOR"/>
    <property type="match status" value="1"/>
</dbReference>
<dbReference type="AlphaFoldDB" id="A0A6A4T8B5"/>
<comment type="caution">
    <text evidence="8">The sequence shown here is derived from an EMBL/GenBank/DDBJ whole genome shotgun (WGS) entry which is preliminary data.</text>
</comment>
<dbReference type="GO" id="GO:0043235">
    <property type="term" value="C:receptor complex"/>
    <property type="evidence" value="ECO:0007669"/>
    <property type="project" value="TreeGrafter"/>
</dbReference>
<name>A0A6A4T8B5_SCOMX</name>
<comment type="subcellular location">
    <subcellularLocation>
        <location evidence="1">Membrane</location>
    </subcellularLocation>
</comment>
<dbReference type="PROSITE" id="PS50104">
    <property type="entry name" value="TIR"/>
    <property type="match status" value="2"/>
</dbReference>
<evidence type="ECO:0000313" key="8">
    <source>
        <dbReference type="EMBL" id="KAF0040588.1"/>
    </source>
</evidence>
<dbReference type="InterPro" id="IPR000157">
    <property type="entry name" value="TIR_dom"/>
</dbReference>
<feature type="domain" description="TIR" evidence="7">
    <location>
        <begin position="461"/>
        <end position="586"/>
    </location>
</feature>
<dbReference type="SMART" id="SM00255">
    <property type="entry name" value="TIR"/>
    <property type="match status" value="2"/>
</dbReference>
<keyword evidence="4 6" id="KW-1133">Transmembrane helix</keyword>
<evidence type="ECO:0000259" key="7">
    <source>
        <dbReference type="PROSITE" id="PS50104"/>
    </source>
</evidence>
<evidence type="ECO:0000256" key="2">
    <source>
        <dbReference type="ARBA" id="ARBA00022692"/>
    </source>
</evidence>
<dbReference type="EMBL" id="VEVO01000006">
    <property type="protein sequence ID" value="KAF0040588.1"/>
    <property type="molecule type" value="Genomic_DNA"/>
</dbReference>
<dbReference type="Gene3D" id="3.40.50.10140">
    <property type="entry name" value="Toll/interleukin-1 receptor homology (TIR) domain"/>
    <property type="match status" value="2"/>
</dbReference>
<dbReference type="Proteomes" id="UP000438429">
    <property type="component" value="Unassembled WGS sequence"/>
</dbReference>
<dbReference type="SUPFAM" id="SSF52200">
    <property type="entry name" value="Toll/Interleukin receptor TIR domain"/>
    <property type="match status" value="2"/>
</dbReference>
<sequence>MTQNIAVQLKDYKVKQEKQNSRCNKHKGSQIEIVRMQHYIDVQIQIQYGFLHCHKGVYRSQIMEPVSSLETPDSQSQAAVPLSPNTYVPPTLRGGECYHVFISYSSTDYQWTHSVINQLESCGLQVCYHERDFTPGRTVLENMSDCIQESQKVLLVLSPEFVRSRWCLLEANMSLFRDCLERKPIVPVLLQPGVSVPLHLCHLTYLEANDPDLMNKLLKVLCTPNQQLQGSTVVPFQPPSIYNGKALQPLTAVNDEGLNKWDTGRFSDMEVPDQLRLIIEDQETYRSAVRMINSVSQNKVWLRPVWLRALVGFFIAIFSFVMLCLWKKDDEKYIVREMQKAMGQANAILSEEKLLVGCRSNSKMYLVYVSLDDCKHEFAETFTEQIGAEDMFQRALTFFSSGYACCLAKRHFPFPQPSSTSHLEGGIMEPVSSLETPDSQSQAAVPLSPNTYVPPTLRGGECYHVFISYSSTDYQWTHSVINQLESCGLQVCYHERDFTPGRTVLENMSDCIQESQKVLLVLSPEFVRSRWCLLEANMSLFRDCLERKPIVPVLLQPGVSVPLHLCHLTYLEANDPDLMNKLLKVLCTPNQQLQGSTVVPFQPPSIYNGKALQPLTAVNDEGLNKWDTGRFSDMEVPDQLRLIIEDQETYRSALCLWKKDDEKYIVREMQKAMGQANAILSEEKLLVGCRSNSKMYLVYVSLDDCKHEFAETFTEQIGAEDMFQRALTFFSSGYACCLAKRHFPFPQPSSTGHLEGGQLHREQVLASADGLVTSPIETLKEKPGQSPEPSVNTGELVRALTDLFSDLMQQVTCNSLVIGDANLNQWAPSSTLQISTLCKANTQV</sequence>
<evidence type="ECO:0000256" key="6">
    <source>
        <dbReference type="SAM" id="Phobius"/>
    </source>
</evidence>
<evidence type="ECO:0000256" key="4">
    <source>
        <dbReference type="ARBA" id="ARBA00022989"/>
    </source>
</evidence>
<feature type="transmembrane region" description="Helical" evidence="6">
    <location>
        <begin position="305"/>
        <end position="326"/>
    </location>
</feature>
<organism evidence="8 9">
    <name type="scientific">Scophthalmus maximus</name>
    <name type="common">Turbot</name>
    <name type="synonym">Psetta maxima</name>
    <dbReference type="NCBI Taxonomy" id="52904"/>
    <lineage>
        <taxon>Eukaryota</taxon>
        <taxon>Metazoa</taxon>
        <taxon>Chordata</taxon>
        <taxon>Craniata</taxon>
        <taxon>Vertebrata</taxon>
        <taxon>Euteleostomi</taxon>
        <taxon>Actinopterygii</taxon>
        <taxon>Neopterygii</taxon>
        <taxon>Teleostei</taxon>
        <taxon>Neoteleostei</taxon>
        <taxon>Acanthomorphata</taxon>
        <taxon>Carangaria</taxon>
        <taxon>Pleuronectiformes</taxon>
        <taxon>Pleuronectoidei</taxon>
        <taxon>Scophthalmidae</taxon>
        <taxon>Scophthalmus</taxon>
    </lineage>
</organism>
<reference evidence="8 9" key="1">
    <citation type="submission" date="2019-06" db="EMBL/GenBank/DDBJ databases">
        <title>Draft genomes of female and male turbot (Scophthalmus maximus).</title>
        <authorList>
            <person name="Xu H."/>
            <person name="Xu X.-W."/>
            <person name="Shao C."/>
            <person name="Chen S."/>
        </authorList>
    </citation>
    <scope>NUCLEOTIDE SEQUENCE [LARGE SCALE GENOMIC DNA]</scope>
    <source>
        <strain evidence="8">Ysfricsl-2016a</strain>
        <tissue evidence="8">Blood</tissue>
    </source>
</reference>
<dbReference type="GO" id="GO:0005886">
    <property type="term" value="C:plasma membrane"/>
    <property type="evidence" value="ECO:0007669"/>
    <property type="project" value="TreeGrafter"/>
</dbReference>
<evidence type="ECO:0000313" key="9">
    <source>
        <dbReference type="Proteomes" id="UP000438429"/>
    </source>
</evidence>